<dbReference type="Proteomes" id="UP000604117">
    <property type="component" value="Unassembled WGS sequence"/>
</dbReference>
<dbReference type="PANTHER" id="PTHR48098">
    <property type="entry name" value="ENTEROCHELIN ESTERASE-RELATED"/>
    <property type="match status" value="1"/>
</dbReference>
<organism evidence="1 2">
    <name type="scientific">Asanoa siamensis</name>
    <dbReference type="NCBI Taxonomy" id="926357"/>
    <lineage>
        <taxon>Bacteria</taxon>
        <taxon>Bacillati</taxon>
        <taxon>Actinomycetota</taxon>
        <taxon>Actinomycetes</taxon>
        <taxon>Micromonosporales</taxon>
        <taxon>Micromonosporaceae</taxon>
        <taxon>Asanoa</taxon>
    </lineage>
</organism>
<sequence length="217" mass="23155">MPFITETLAYDGGRQVTAYVPAGPATAVVFTGDGQSVATWAEALEAAALPPTMIIGAHRVEDETVRLHEYSPGPSTAPFDPPRFAAHETFFVEDVRRWAATRLGVSLPTSRTAVFGVSAGGELALAMGMRHPDIYGAVFCASPGAGYQPPTVLPVRLPRTYLVAGTEEPFFLANATRWADALRAADADVVMAERAGAHGGAFWKHEFPLMVAWAFGH</sequence>
<proteinExistence type="predicted"/>
<dbReference type="SUPFAM" id="SSF53474">
    <property type="entry name" value="alpha/beta-Hydrolases"/>
    <property type="match status" value="1"/>
</dbReference>
<dbReference type="InterPro" id="IPR050583">
    <property type="entry name" value="Mycobacterial_A85_antigen"/>
</dbReference>
<dbReference type="InterPro" id="IPR029058">
    <property type="entry name" value="AB_hydrolase_fold"/>
</dbReference>
<gene>
    <name evidence="1" type="ORF">Asi02nite_46180</name>
</gene>
<dbReference type="InterPro" id="IPR000801">
    <property type="entry name" value="Esterase-like"/>
</dbReference>
<dbReference type="Pfam" id="PF00756">
    <property type="entry name" value="Esterase"/>
    <property type="match status" value="1"/>
</dbReference>
<dbReference type="RefSeq" id="WP_203715983.1">
    <property type="nucleotide sequence ID" value="NZ_BONE01000039.1"/>
</dbReference>
<evidence type="ECO:0000313" key="1">
    <source>
        <dbReference type="EMBL" id="GIF75100.1"/>
    </source>
</evidence>
<evidence type="ECO:0008006" key="3">
    <source>
        <dbReference type="Google" id="ProtNLM"/>
    </source>
</evidence>
<protein>
    <recommendedName>
        <fullName evidence="3">Esterase</fullName>
    </recommendedName>
</protein>
<dbReference type="EMBL" id="BONE01000039">
    <property type="protein sequence ID" value="GIF75100.1"/>
    <property type="molecule type" value="Genomic_DNA"/>
</dbReference>
<dbReference type="Gene3D" id="3.40.50.1820">
    <property type="entry name" value="alpha/beta hydrolase"/>
    <property type="match status" value="1"/>
</dbReference>
<keyword evidence="2" id="KW-1185">Reference proteome</keyword>
<accession>A0ABQ4CV00</accession>
<evidence type="ECO:0000313" key="2">
    <source>
        <dbReference type="Proteomes" id="UP000604117"/>
    </source>
</evidence>
<reference evidence="1 2" key="1">
    <citation type="submission" date="2021-01" db="EMBL/GenBank/DDBJ databases">
        <title>Whole genome shotgun sequence of Asanoa siamensis NBRC 107932.</title>
        <authorList>
            <person name="Komaki H."/>
            <person name="Tamura T."/>
        </authorList>
    </citation>
    <scope>NUCLEOTIDE SEQUENCE [LARGE SCALE GENOMIC DNA]</scope>
    <source>
        <strain evidence="1 2">NBRC 107932</strain>
    </source>
</reference>
<dbReference type="PANTHER" id="PTHR48098:SF6">
    <property type="entry name" value="FERRI-BACILLIBACTIN ESTERASE BESA"/>
    <property type="match status" value="1"/>
</dbReference>
<name>A0ABQ4CV00_9ACTN</name>
<comment type="caution">
    <text evidence="1">The sequence shown here is derived from an EMBL/GenBank/DDBJ whole genome shotgun (WGS) entry which is preliminary data.</text>
</comment>